<protein>
    <recommendedName>
        <fullName evidence="2">YbaK/aminoacyl-tRNA synthetase-associated domain-containing protein</fullName>
    </recommendedName>
</protein>
<dbReference type="EMBL" id="JBGBPQ010000020">
    <property type="protein sequence ID" value="KAL1504158.1"/>
    <property type="molecule type" value="Genomic_DNA"/>
</dbReference>
<evidence type="ECO:0000259" key="2">
    <source>
        <dbReference type="Pfam" id="PF04073"/>
    </source>
</evidence>
<dbReference type="PANTHER" id="PTHR30411:SF9">
    <property type="entry name" value="MULTIFUNCTIONAL SER_THR-TRNA DEACYLASE PROXP-Y"/>
    <property type="match status" value="1"/>
</dbReference>
<comment type="caution">
    <text evidence="3">The sequence shown here is derived from an EMBL/GenBank/DDBJ whole genome shotgun (WGS) entry which is preliminary data.</text>
</comment>
<evidence type="ECO:0000313" key="3">
    <source>
        <dbReference type="EMBL" id="KAL1504158.1"/>
    </source>
</evidence>
<dbReference type="SUPFAM" id="SSF55826">
    <property type="entry name" value="YbaK/ProRS associated domain"/>
    <property type="match status" value="1"/>
</dbReference>
<evidence type="ECO:0000256" key="1">
    <source>
        <dbReference type="SAM" id="MobiDB-lite"/>
    </source>
</evidence>
<name>A0AB34ISL4_PRYPA</name>
<accession>A0AB34ISL4</accession>
<dbReference type="GO" id="GO:0002161">
    <property type="term" value="F:aminoacyl-tRNA deacylase activity"/>
    <property type="evidence" value="ECO:0007669"/>
    <property type="project" value="InterPro"/>
</dbReference>
<dbReference type="InterPro" id="IPR036754">
    <property type="entry name" value="YbaK/aa-tRNA-synt-asso_dom_sf"/>
</dbReference>
<keyword evidence="4" id="KW-1185">Reference proteome</keyword>
<dbReference type="InterPro" id="IPR007214">
    <property type="entry name" value="YbaK/aa-tRNA-synth-assoc-dom"/>
</dbReference>
<dbReference type="AlphaFoldDB" id="A0AB34ISL4"/>
<reference evidence="3 4" key="1">
    <citation type="journal article" date="2024" name="Science">
        <title>Giant polyketide synthase enzymes in the biosynthesis of giant marine polyether toxins.</title>
        <authorList>
            <person name="Fallon T.R."/>
            <person name="Shende V.V."/>
            <person name="Wierzbicki I.H."/>
            <person name="Pendleton A.L."/>
            <person name="Watervoot N.F."/>
            <person name="Auber R.P."/>
            <person name="Gonzalez D.J."/>
            <person name="Wisecaver J.H."/>
            <person name="Moore B.S."/>
        </authorList>
    </citation>
    <scope>NUCLEOTIDE SEQUENCE [LARGE SCALE GENOMIC DNA]</scope>
    <source>
        <strain evidence="3 4">12B1</strain>
    </source>
</reference>
<dbReference type="Gene3D" id="3.90.960.10">
    <property type="entry name" value="YbaK/aminoacyl-tRNA synthetase-associated domain"/>
    <property type="match status" value="1"/>
</dbReference>
<proteinExistence type="predicted"/>
<dbReference type="Pfam" id="PF04073">
    <property type="entry name" value="tRNA_edit"/>
    <property type="match status" value="1"/>
</dbReference>
<evidence type="ECO:0000313" key="4">
    <source>
        <dbReference type="Proteomes" id="UP001515480"/>
    </source>
</evidence>
<dbReference type="Proteomes" id="UP001515480">
    <property type="component" value="Unassembled WGS sequence"/>
</dbReference>
<dbReference type="PANTHER" id="PTHR30411">
    <property type="entry name" value="CYTOPLASMIC PROTEIN"/>
    <property type="match status" value="1"/>
</dbReference>
<feature type="region of interest" description="Disordered" evidence="1">
    <location>
        <begin position="104"/>
        <end position="129"/>
    </location>
</feature>
<sequence length="283" mass="30087">MALCMLRVPTTSMLEVLARVEMKGVPLHGLKSVAGVTTIVLDGCHATGPFESSLRSILTTAHGQYVRGASVAELLESSTFSPQELLVSDNVGGSAVTPAIACGDLTPAHQTSPPSAERDHLQDGEEDPTTHKSLLRLLDDKGVAYETSTHAAVRTSEQAAEIRGATLASGAKAMLLSVKPSNEFVLAVISASERMDSKLMRKAGGFKASRFASEEEVMQITGCVPGAVPPFGSLWGLKTFMDDSLQEQGAEINFNAGLKTHSVKMTITDYLRAEKPVICQFRA</sequence>
<organism evidence="3 4">
    <name type="scientific">Prymnesium parvum</name>
    <name type="common">Toxic golden alga</name>
    <dbReference type="NCBI Taxonomy" id="97485"/>
    <lineage>
        <taxon>Eukaryota</taxon>
        <taxon>Haptista</taxon>
        <taxon>Haptophyta</taxon>
        <taxon>Prymnesiophyceae</taxon>
        <taxon>Prymnesiales</taxon>
        <taxon>Prymnesiaceae</taxon>
        <taxon>Prymnesium</taxon>
    </lineage>
</organism>
<gene>
    <name evidence="3" type="ORF">AB1Y20_010567</name>
</gene>
<feature type="domain" description="YbaK/aminoacyl-tRNA synthetase-associated" evidence="2">
    <location>
        <begin position="150"/>
        <end position="272"/>
    </location>
</feature>